<dbReference type="RefSeq" id="WP_013030087.1">
    <property type="nucleotide sequence ID" value="NC_013959.1"/>
</dbReference>
<reference evidence="1 2" key="1">
    <citation type="submission" date="2010-03" db="EMBL/GenBank/DDBJ databases">
        <title>Complete sequence of Sideroxydans lithotrophicus ES-1.</title>
        <authorList>
            <consortium name="US DOE Joint Genome Institute"/>
            <person name="Lucas S."/>
            <person name="Copeland A."/>
            <person name="Lapidus A."/>
            <person name="Cheng J.-F."/>
            <person name="Bruce D."/>
            <person name="Goodwin L."/>
            <person name="Pitluck S."/>
            <person name="Munk A.C."/>
            <person name="Detter J.C."/>
            <person name="Han C."/>
            <person name="Tapia R."/>
            <person name="Larimer F."/>
            <person name="Land M."/>
            <person name="Hauser L."/>
            <person name="Kyrpides N."/>
            <person name="Ivanova N."/>
            <person name="Emerson D."/>
            <person name="Woyke T."/>
        </authorList>
    </citation>
    <scope>NUCLEOTIDE SEQUENCE [LARGE SCALE GENOMIC DNA]</scope>
    <source>
        <strain evidence="1 2">ES-1</strain>
    </source>
</reference>
<dbReference type="Proteomes" id="UP000001625">
    <property type="component" value="Chromosome"/>
</dbReference>
<dbReference type="KEGG" id="slt:Slit_1960"/>
<dbReference type="STRING" id="580332.Slit_1960"/>
<dbReference type="AlphaFoldDB" id="D5CTA3"/>
<sequence length="164" mass="18053">MSLFDQTGAVFSPCKKYRYLLWRDWDVTKLVLTFVMLNPSTADEVTNDPTVEHCQRRAVSGGFGRLQVVNIFALRSTDPQALYSSDDPAGPDNDATILEAVKACGVVICAWGTHGNLNGRGADVLKLLRGAGIQPHYLVLNKDGTPKHPLYVGYDVNPTPWEHP</sequence>
<dbReference type="HOGENOM" id="CLU_097481_0_1_4"/>
<dbReference type="Pfam" id="PF07799">
    <property type="entry name" value="DUF1643"/>
    <property type="match status" value="1"/>
</dbReference>
<organism evidence="1 2">
    <name type="scientific">Sideroxydans lithotrophicus (strain ES-1)</name>
    <dbReference type="NCBI Taxonomy" id="580332"/>
    <lineage>
        <taxon>Bacteria</taxon>
        <taxon>Pseudomonadati</taxon>
        <taxon>Pseudomonadota</taxon>
        <taxon>Betaproteobacteria</taxon>
        <taxon>Nitrosomonadales</taxon>
        <taxon>Gallionellaceae</taxon>
        <taxon>Sideroxydans</taxon>
    </lineage>
</organism>
<evidence type="ECO:0000313" key="2">
    <source>
        <dbReference type="Proteomes" id="UP000001625"/>
    </source>
</evidence>
<evidence type="ECO:0000313" key="1">
    <source>
        <dbReference type="EMBL" id="ADE12189.1"/>
    </source>
</evidence>
<keyword evidence="2" id="KW-1185">Reference proteome</keyword>
<proteinExistence type="predicted"/>
<dbReference type="eggNOG" id="COG4333">
    <property type="taxonomic scope" value="Bacteria"/>
</dbReference>
<dbReference type="OrthoDB" id="9807577at2"/>
<accession>D5CTA3</accession>
<dbReference type="InterPro" id="IPR012441">
    <property type="entry name" value="DUF1643"/>
</dbReference>
<protein>
    <recommendedName>
        <fullName evidence="3">DUF1643 domain-containing protein</fullName>
    </recommendedName>
</protein>
<evidence type="ECO:0008006" key="3">
    <source>
        <dbReference type="Google" id="ProtNLM"/>
    </source>
</evidence>
<name>D5CTA3_SIDLE</name>
<dbReference type="EMBL" id="CP001965">
    <property type="protein sequence ID" value="ADE12189.1"/>
    <property type="molecule type" value="Genomic_DNA"/>
</dbReference>
<gene>
    <name evidence="1" type="ordered locus">Slit_1960</name>
</gene>